<evidence type="ECO:0000313" key="2">
    <source>
        <dbReference type="EMBL" id="AIF69500.1"/>
    </source>
</evidence>
<evidence type="ECO:0000313" key="3">
    <source>
        <dbReference type="Proteomes" id="UP000027981"/>
    </source>
</evidence>
<dbReference type="EMBL" id="CP006019">
    <property type="protein sequence ID" value="AIF69500.1"/>
    <property type="molecule type" value="Genomic_DNA"/>
</dbReference>
<evidence type="ECO:0000259" key="1">
    <source>
        <dbReference type="Pfam" id="PF09985"/>
    </source>
</evidence>
<dbReference type="eggNOG" id="arCOG03771">
    <property type="taxonomic scope" value="Archaea"/>
</dbReference>
<dbReference type="NCBIfam" id="TIGR04288">
    <property type="entry name" value="CGP_CTERM"/>
    <property type="match status" value="1"/>
</dbReference>
<keyword evidence="3" id="KW-1185">Reference proteome</keyword>
<dbReference type="GeneID" id="87792202"/>
<dbReference type="PANTHER" id="PTHR12969">
    <property type="entry name" value="NGD5/OSM-6/IFT52"/>
    <property type="match status" value="1"/>
</dbReference>
<dbReference type="SUPFAM" id="SSF52317">
    <property type="entry name" value="Class I glutamine amidotransferase-like"/>
    <property type="match status" value="2"/>
</dbReference>
<accession>A0A075LRW1</accession>
<dbReference type="eggNOG" id="arCOG01310">
    <property type="taxonomic scope" value="Archaea"/>
</dbReference>
<gene>
    <name evidence="2" type="ORF">PAP_05485</name>
</gene>
<reference evidence="3" key="1">
    <citation type="submission" date="2013-06" db="EMBL/GenBank/DDBJ databases">
        <title>Complete Genome Sequence of Hyperthermophilic Palaeococcus pacificus DY20341T, Isolated from a Deep-Sea Hydrothermal Sediments.</title>
        <authorList>
            <person name="Zeng X."/>
            <person name="Shao Z."/>
        </authorList>
    </citation>
    <scope>NUCLEOTIDE SEQUENCE [LARGE SCALE GENOMIC DNA]</scope>
    <source>
        <strain evidence="3">DY20341</strain>
    </source>
</reference>
<dbReference type="PANTHER" id="PTHR12969:SF7">
    <property type="entry name" value="INTRAFLAGELLAR TRANSPORT PROTEIN 52 HOMOLOG"/>
    <property type="match status" value="1"/>
</dbReference>
<organism evidence="2 3">
    <name type="scientific">Palaeococcus pacificus DY20341</name>
    <dbReference type="NCBI Taxonomy" id="1343739"/>
    <lineage>
        <taxon>Archaea</taxon>
        <taxon>Methanobacteriati</taxon>
        <taxon>Methanobacteriota</taxon>
        <taxon>Thermococci</taxon>
        <taxon>Thermococcales</taxon>
        <taxon>Thermococcaceae</taxon>
        <taxon>Palaeococcus</taxon>
    </lineage>
</organism>
<name>A0A075LRW1_9EURY</name>
<dbReference type="InterPro" id="IPR027552">
    <property type="entry name" value="CGP_CTERM"/>
</dbReference>
<dbReference type="STRING" id="1343739.PAP_05485"/>
<dbReference type="Pfam" id="PF09985">
    <property type="entry name" value="Glucodextran_C"/>
    <property type="match status" value="1"/>
</dbReference>
<dbReference type="InterPro" id="IPR019248">
    <property type="entry name" value="Glucodextran_C"/>
</dbReference>
<dbReference type="AlphaFoldDB" id="A0A075LRW1"/>
<dbReference type="KEGG" id="ppac:PAP_05485"/>
<feature type="domain" description="Glucodextranase-like C-terminal" evidence="1">
    <location>
        <begin position="625"/>
        <end position="854"/>
    </location>
</feature>
<dbReference type="CDD" id="cd09626">
    <property type="entry name" value="DOMON_glucodextranase_like"/>
    <property type="match status" value="1"/>
</dbReference>
<dbReference type="SUPFAM" id="SSF49344">
    <property type="entry name" value="CBD9-like"/>
    <property type="match status" value="1"/>
</dbReference>
<dbReference type="InterPro" id="IPR039975">
    <property type="entry name" value="IFT52"/>
</dbReference>
<dbReference type="RefSeq" id="WP_330217319.1">
    <property type="nucleotide sequence ID" value="NZ_CP006019.1"/>
</dbReference>
<reference evidence="2 3" key="2">
    <citation type="journal article" date="2015" name="Genome Announc.">
        <title>Complete Genome Sequence of Hyperthermophilic Piezophilic Archaeon Palaeococcus pacificus DY20341T, Isolated from Deep-Sea Hydrothermal Sediments.</title>
        <authorList>
            <person name="Zeng X."/>
            <person name="Jebbar M."/>
            <person name="Shao Z."/>
        </authorList>
    </citation>
    <scope>NUCLEOTIDE SEQUENCE [LARGE SCALE GENOMIC DNA]</scope>
    <source>
        <strain evidence="2 3">DY20341</strain>
    </source>
</reference>
<dbReference type="Proteomes" id="UP000027981">
    <property type="component" value="Chromosome"/>
</dbReference>
<dbReference type="InterPro" id="IPR029062">
    <property type="entry name" value="Class_I_gatase-like"/>
</dbReference>
<protein>
    <recommendedName>
        <fullName evidence="1">Glucodextranase-like C-terminal domain-containing protein</fullName>
    </recommendedName>
</protein>
<dbReference type="Gene3D" id="2.60.40.1190">
    <property type="match status" value="1"/>
</dbReference>
<sequence>MKKLGILLSALMLLGVFGVVFASAATVAVDLAHGENDKYLVGDVIDRDTNETLAQGIIPTITTVDWAYIGDPAQADVLGIKNLGDKITYDSLKDVKVLIIGQPSSPFDPEEMEAIAQWFSEGGKVLWVAGDSDYGSGVQVQEYVDTLLDQLGVKLRLDLASVEDPQSNAGAGYRVIGLVNPDENTPGRSMLVQGFQHDGKVLYHGPGVVAWVDENGDWHPLVDGEVPEGVYRIVKTSEAGTIVENNDPAANIYLAGDEGVFTLLAAEMVPGESGTNVLIVSGESPYGDYEPTWSPKYHGVELDGPQFVQNIITWAIMQTMPKMKIAIDLAHGENDKYLTGDILDWDTNETIAQGILDTVTYFEWSYFGDPAQADVLGIENLGEKITLEGLKDVDILIIGQPSSPFDPEEIEAIAQWFSEGGRALWVAGDSDYGSGVQVQEYVDTLLDQLGVKLRLDLASVEDPQSNAGAGYRVIGLVNPDENTPGRSMLVQGFQHDGKVLYHGPGVVAWVDENGDWHPLIDGEVPEGVYRIVKTSEAGTIVENNDPAANIYLAGDEGVFTLLAAEFTGNGLLIVSGESPYGDYEPTWSPKYHGVELDGPQFVQNMLNWIASQIAGMAPAEVLSDVAEIADPEGDDYGPGTYVYPTNGVFAGEGLFDIVDFKIKEGTDKYVLEFYFKNLGGNPWNGPNGFSLQIVEAYFDFKDGGSTDAIKLAENGPGSNVALDPEHPWDVAIRAFGWGGNIVLPDGTVKDLTVSADLNKNVIRVEVPKDYLQINKDYGLYGAVIAGSQDGFGVDTWRTVAVDAEEWKGGGADANAVIAGVAPRVYDILVPQGFTPTQEEMLKSFDADNGKLAVINLIPIVESAKPTPTETPTISTTTTTTTTTTTVTVTETTTATTTTTAAGEGVCGPAAIVALALVPLLMRRKRE</sequence>
<dbReference type="HOGENOM" id="CLU_014234_0_0_2"/>
<proteinExistence type="predicted"/>